<reference evidence="3" key="1">
    <citation type="journal article" date="2019" name="G3 (Bethesda)">
        <title>Genome Assemblies of Two Rare Opportunistic Yeast Pathogens: Diutina rugosa (syn. Candida rugosa) and Trichomonascus ciferrii (syn. Candida ciferrii).</title>
        <authorList>
            <person name="Mixao V."/>
            <person name="Saus E."/>
            <person name="Hansen A.P."/>
            <person name="Lass-Florl C."/>
            <person name="Gabaldon T."/>
        </authorList>
    </citation>
    <scope>NUCLEOTIDE SEQUENCE</scope>
    <source>
        <strain evidence="3">CBS 4856</strain>
    </source>
</reference>
<dbReference type="InterPro" id="IPR036568">
    <property type="entry name" value="GGCT-like_sf"/>
</dbReference>
<gene>
    <name evidence="3" type="ORF">TRICI_000874</name>
</gene>
<dbReference type="InterPro" id="IPR006840">
    <property type="entry name" value="ChaC"/>
</dbReference>
<dbReference type="AlphaFoldDB" id="A0A642VBV2"/>
<comment type="caution">
    <text evidence="3">The sequence shown here is derived from an EMBL/GenBank/DDBJ whole genome shotgun (WGS) entry which is preliminary data.</text>
</comment>
<evidence type="ECO:0000313" key="4">
    <source>
        <dbReference type="Proteomes" id="UP000761534"/>
    </source>
</evidence>
<name>A0A642VBV2_9ASCO</name>
<proteinExistence type="predicted"/>
<dbReference type="InterPro" id="IPR013024">
    <property type="entry name" value="GGCT-like"/>
</dbReference>
<dbReference type="GO" id="GO:0061928">
    <property type="term" value="F:glutathione specific gamma-glutamylcyclotransferase activity"/>
    <property type="evidence" value="ECO:0007669"/>
    <property type="project" value="UniProtKB-EC"/>
</dbReference>
<dbReference type="Pfam" id="PF04752">
    <property type="entry name" value="ChaC"/>
    <property type="match status" value="1"/>
</dbReference>
<dbReference type="Proteomes" id="UP000761534">
    <property type="component" value="Unassembled WGS sequence"/>
</dbReference>
<dbReference type="PANTHER" id="PTHR12192">
    <property type="entry name" value="CATION TRANSPORT PROTEIN CHAC-RELATED"/>
    <property type="match status" value="1"/>
</dbReference>
<dbReference type="VEuPathDB" id="FungiDB:TRICI_000874"/>
<keyword evidence="2" id="KW-0456">Lyase</keyword>
<sequence length="226" mass="25811">MWLIRLLGTGKAGENIMTISEEREEYWIFGYGSLLFKPPPHYDLRVPGYVQGYVRRFWQSSIDHRGVPGAPGRVLTLIEKSYWETLDDPHPSSDDDITWGVAYRIVPEKVDYVKEYLDIREQNGYSVHTVPFHVDKTGTTDERIAGLPKSIPCVVYIGTPENEAFVGPQEPEELARHILNSRGPSGENKEYLYKLAEALKELPPQAHDHHIEDLVSIAKRLENQQA</sequence>
<dbReference type="EC" id="4.3.2.7" evidence="1"/>
<dbReference type="PANTHER" id="PTHR12192:SF2">
    <property type="entry name" value="GLUTATHIONE-SPECIFIC GAMMA-GLUTAMYLCYCLOTRANSFERASE 2"/>
    <property type="match status" value="1"/>
</dbReference>
<dbReference type="OrthoDB" id="1933483at2759"/>
<accession>A0A642VBV2</accession>
<dbReference type="SUPFAM" id="SSF110857">
    <property type="entry name" value="Gamma-glutamyl cyclotransferase-like"/>
    <property type="match status" value="1"/>
</dbReference>
<dbReference type="Gene3D" id="3.10.490.10">
    <property type="entry name" value="Gamma-glutamyl cyclotransferase-like"/>
    <property type="match status" value="1"/>
</dbReference>
<keyword evidence="4" id="KW-1185">Reference proteome</keyword>
<dbReference type="GO" id="GO:0005737">
    <property type="term" value="C:cytoplasm"/>
    <property type="evidence" value="ECO:0007669"/>
    <property type="project" value="TreeGrafter"/>
</dbReference>
<evidence type="ECO:0000313" key="3">
    <source>
        <dbReference type="EMBL" id="KAA8916976.1"/>
    </source>
</evidence>
<dbReference type="FunFam" id="3.10.490.10:FF:000021">
    <property type="entry name" value="Gamma-glutamylcyclotransferase"/>
    <property type="match status" value="1"/>
</dbReference>
<organism evidence="3 4">
    <name type="scientific">Trichomonascus ciferrii</name>
    <dbReference type="NCBI Taxonomy" id="44093"/>
    <lineage>
        <taxon>Eukaryota</taxon>
        <taxon>Fungi</taxon>
        <taxon>Dikarya</taxon>
        <taxon>Ascomycota</taxon>
        <taxon>Saccharomycotina</taxon>
        <taxon>Dipodascomycetes</taxon>
        <taxon>Dipodascales</taxon>
        <taxon>Trichomonascaceae</taxon>
        <taxon>Trichomonascus</taxon>
        <taxon>Trichomonascus ciferrii complex</taxon>
    </lineage>
</organism>
<dbReference type="GO" id="GO:0006751">
    <property type="term" value="P:glutathione catabolic process"/>
    <property type="evidence" value="ECO:0007669"/>
    <property type="project" value="InterPro"/>
</dbReference>
<evidence type="ECO:0000256" key="1">
    <source>
        <dbReference type="ARBA" id="ARBA00012344"/>
    </source>
</evidence>
<evidence type="ECO:0000256" key="2">
    <source>
        <dbReference type="ARBA" id="ARBA00023239"/>
    </source>
</evidence>
<dbReference type="EMBL" id="SWFS01000075">
    <property type="protein sequence ID" value="KAA8916976.1"/>
    <property type="molecule type" value="Genomic_DNA"/>
</dbReference>
<dbReference type="CDD" id="cd06661">
    <property type="entry name" value="GGCT_like"/>
    <property type="match status" value="1"/>
</dbReference>
<protein>
    <recommendedName>
        <fullName evidence="1">glutathione-specific gamma-glutamylcyclotransferase</fullName>
        <ecNumber evidence="1">4.3.2.7</ecNumber>
    </recommendedName>
</protein>